<sequence length="212" mass="24462">MIRISATNLEAFRRWKAHPDAELDEIINYLLKKTPPTEAMAAGSAFHKVLEKASLGELNIEQTDGFTFDFSKIESEIALPETRKRKITRQQMVNGERVTFVGIVDAMDATTIYDHKLTGSLDPENYTDSLQWRCYLDWFSARKFTYNLFSKYQPAANPGTYLIKQFMPISFYAYPNMHRDVMAVAEELVEFIKEYVPELIKDDVSSTSFELN</sequence>
<dbReference type="BioCyc" id="SGLO343509:SGP1_RS16535-MONOMER"/>
<dbReference type="KEGG" id="sgl:SG1828"/>
<dbReference type="eggNOG" id="ENOG5032Z3F">
    <property type="taxonomic scope" value="Bacteria"/>
</dbReference>
<evidence type="ECO:0000313" key="4">
    <source>
        <dbReference type="Proteomes" id="UP000245838"/>
    </source>
</evidence>
<proteinExistence type="predicted"/>
<dbReference type="Proteomes" id="UP000001932">
    <property type="component" value="Chromosome"/>
</dbReference>
<reference evidence="2 4" key="2">
    <citation type="submission" date="2015-05" db="EMBL/GenBank/DDBJ databases">
        <authorList>
            <person name="Goodhead I."/>
        </authorList>
    </citation>
    <scope>NUCLEOTIDE SEQUENCE [LARGE SCALE GENOMIC DNA]</scope>
    <source>
        <strain evidence="2">B4</strain>
        <strain evidence="4">morsitans</strain>
    </source>
</reference>
<reference evidence="1 3" key="1">
    <citation type="journal article" date="2006" name="Genome Res.">
        <title>Massive genome erosion and functional adaptations provide insights into the symbiotic lifestyle of Sodalis glossinidius in the tsetse host.</title>
        <authorList>
            <person name="Toh H."/>
            <person name="Weiss B.L."/>
            <person name="Perkin S.A.H."/>
            <person name="Yamashita A."/>
            <person name="Oshima K."/>
            <person name="Hattori M."/>
            <person name="Aksoy S."/>
        </authorList>
    </citation>
    <scope>NUCLEOTIDE SEQUENCE [LARGE SCALE GENOMIC DNA]</scope>
    <source>
        <strain evidence="1">Morsitans</strain>
        <strain evidence="3">morsitans</strain>
    </source>
</reference>
<dbReference type="Proteomes" id="UP000245838">
    <property type="component" value="Chromosome sggmmb4_Chromosome"/>
</dbReference>
<accession>Q2NRX2</accession>
<dbReference type="EMBL" id="AP008232">
    <property type="protein sequence ID" value="BAE75103.1"/>
    <property type="molecule type" value="Genomic_DNA"/>
</dbReference>
<gene>
    <name evidence="1" type="ordered locus">SG1828</name>
    <name evidence="2" type="ORF">SGGMMB4_04248</name>
</gene>
<dbReference type="HOGENOM" id="CLU_1389484_0_0_6"/>
<dbReference type="STRING" id="343509.SG1828"/>
<dbReference type="AlphaFoldDB" id="Q2NRX2"/>
<dbReference type="OrthoDB" id="6716989at2"/>
<organism evidence="1 3">
    <name type="scientific">Sodalis glossinidius (strain morsitans)</name>
    <dbReference type="NCBI Taxonomy" id="343509"/>
    <lineage>
        <taxon>Bacteria</taxon>
        <taxon>Pseudomonadati</taxon>
        <taxon>Pseudomonadota</taxon>
        <taxon>Gammaproteobacteria</taxon>
        <taxon>Enterobacterales</taxon>
        <taxon>Bruguierivoracaceae</taxon>
        <taxon>Sodalis</taxon>
    </lineage>
</organism>
<evidence type="ECO:0000313" key="3">
    <source>
        <dbReference type="Proteomes" id="UP000001932"/>
    </source>
</evidence>
<name>Q2NRX2_SODGM</name>
<dbReference type="RefSeq" id="WP_011411646.1">
    <property type="nucleotide sequence ID" value="NC_007712.1"/>
</dbReference>
<evidence type="ECO:0000313" key="2">
    <source>
        <dbReference type="EMBL" id="CRL46027.1"/>
    </source>
</evidence>
<evidence type="ECO:0000313" key="1">
    <source>
        <dbReference type="EMBL" id="BAE75103.1"/>
    </source>
</evidence>
<dbReference type="EMBL" id="LN854557">
    <property type="protein sequence ID" value="CRL46027.1"/>
    <property type="molecule type" value="Genomic_DNA"/>
</dbReference>
<protein>
    <submittedName>
        <fullName evidence="1">Hypothetical phage protein</fullName>
    </submittedName>
    <submittedName>
        <fullName evidence="2">PD-(D/E)XK nuclease superfamily protein</fullName>
    </submittedName>
</protein>
<keyword evidence="3" id="KW-1185">Reference proteome</keyword>